<comment type="caution">
    <text evidence="1">The sequence shown here is derived from an EMBL/GenBank/DDBJ whole genome shotgun (WGS) entry which is preliminary data.</text>
</comment>
<dbReference type="Proteomes" id="UP000253204">
    <property type="component" value="Unassembled WGS sequence"/>
</dbReference>
<proteinExistence type="predicted"/>
<dbReference type="EMBL" id="QPIJ01000010">
    <property type="protein sequence ID" value="RCV92652.1"/>
    <property type="molecule type" value="Genomic_DNA"/>
</dbReference>
<gene>
    <name evidence="1" type="ORF">DU506_06385</name>
</gene>
<evidence type="ECO:0000313" key="1">
    <source>
        <dbReference type="EMBL" id="RCV92652.1"/>
    </source>
</evidence>
<reference evidence="1 2" key="1">
    <citation type="submission" date="2018-07" db="EMBL/GenBank/DDBJ databases">
        <title>Halomonas rutogse sp. nov., isolated from Lake TangqianCo on Tibetan Plateau.</title>
        <authorList>
            <person name="Lu H."/>
            <person name="Xing P."/>
            <person name="Wu Q."/>
        </authorList>
    </citation>
    <scope>NUCLEOTIDE SEQUENCE [LARGE SCALE GENOMIC DNA]</scope>
    <source>
        <strain evidence="1 2">TQ8S</strain>
    </source>
</reference>
<accession>A0A368U968</accession>
<name>A0A368U968_9GAMM</name>
<organism evidence="1 2">
    <name type="scientific">Vreelandella rituensis</name>
    <dbReference type="NCBI Taxonomy" id="2282306"/>
    <lineage>
        <taxon>Bacteria</taxon>
        <taxon>Pseudomonadati</taxon>
        <taxon>Pseudomonadota</taxon>
        <taxon>Gammaproteobacteria</taxon>
        <taxon>Oceanospirillales</taxon>
        <taxon>Halomonadaceae</taxon>
        <taxon>Vreelandella</taxon>
    </lineage>
</organism>
<protein>
    <submittedName>
        <fullName evidence="1">Uncharacterized protein</fullName>
    </submittedName>
</protein>
<evidence type="ECO:0000313" key="2">
    <source>
        <dbReference type="Proteomes" id="UP000253204"/>
    </source>
</evidence>
<keyword evidence="2" id="KW-1185">Reference proteome</keyword>
<dbReference type="AlphaFoldDB" id="A0A368U968"/>
<sequence length="79" mass="8718">MIRPPGMCDSTLTLKAANHNNMNRSDMNHDCVKSALYRAKILKDKEGAISAVLRYSRTIDAAVSKMVLTHPSFGPVQDD</sequence>